<protein>
    <submittedName>
        <fullName evidence="3">Uncharacterized protein</fullName>
    </submittedName>
</protein>
<proteinExistence type="predicted"/>
<feature type="region of interest" description="Disordered" evidence="2">
    <location>
        <begin position="571"/>
        <end position="597"/>
    </location>
</feature>
<reference evidence="3 4" key="1">
    <citation type="journal article" date="2017" name="Genome Announc.">
        <title>Genome sequence of the saprophytic ascomycete Epicoccum nigrum ICMP 19927 strain isolated from New Zealand.</title>
        <authorList>
            <person name="Fokin M."/>
            <person name="Fleetwood D."/>
            <person name="Weir B.S."/>
            <person name="Villas-Boas S.G."/>
        </authorList>
    </citation>
    <scope>NUCLEOTIDE SEQUENCE [LARGE SCALE GENOMIC DNA]</scope>
    <source>
        <strain evidence="3 4">ICMP 19927</strain>
    </source>
</reference>
<dbReference type="Proteomes" id="UP000193240">
    <property type="component" value="Unassembled WGS sequence"/>
</dbReference>
<name>A0A1Y2LNA3_EPING</name>
<dbReference type="EMBL" id="KZ107856">
    <property type="protein sequence ID" value="OSS44667.1"/>
    <property type="molecule type" value="Genomic_DNA"/>
</dbReference>
<organism evidence="3 4">
    <name type="scientific">Epicoccum nigrum</name>
    <name type="common">Soil fungus</name>
    <name type="synonym">Epicoccum purpurascens</name>
    <dbReference type="NCBI Taxonomy" id="105696"/>
    <lineage>
        <taxon>Eukaryota</taxon>
        <taxon>Fungi</taxon>
        <taxon>Dikarya</taxon>
        <taxon>Ascomycota</taxon>
        <taxon>Pezizomycotina</taxon>
        <taxon>Dothideomycetes</taxon>
        <taxon>Pleosporomycetidae</taxon>
        <taxon>Pleosporales</taxon>
        <taxon>Pleosporineae</taxon>
        <taxon>Didymellaceae</taxon>
        <taxon>Epicoccum</taxon>
    </lineage>
</organism>
<keyword evidence="4" id="KW-1185">Reference proteome</keyword>
<accession>A0A1Y2LNA3</accession>
<gene>
    <name evidence="3" type="ORF">B5807_10554</name>
</gene>
<sequence>MSQANRHYDLLHIIRENKKTPPPSRELIEAYLKKVITYDESESGQPAIQHEAETTDGSDQLTAFQVRGFRRDILKYQDEQLLFDTGIEKSLGLLHNYKNVQVREAAISLEKQWVFQYPDTERDASFYHIPTDTASIHEELSHQISLVRDMGRAIMAMQTHPPRSSYAGESSKCSSQGNCSENYRANAESFIKNSGHMFTGTLASVEGEASTALSESDYMSCTGLPNTDFRALALGKLHSRPPPITSVRSKEDFVSFVKSVTGLDNRTTELLRYDLGVSYDDIATHLNSACWTLAAKHTIRACSMIIQEAFSKKITALARLEEQDDQHETVSPASTRKTLLQEKANLERMLGKQKAELKEASDMHQEDLTDTLISAVIPLKFVIEEICGVREISRSLFGSDPKAGLRTIKDLETETKSLSSELVATKMQLAKAHSDNNALRAQLDGSRQAHAELKNGIASERSSMNNKFYKDIEARVEDRVRQDKARLAEAEAKSHQYDTIKTDYARLQDKLREATREIGRFKMAKVDFDVRFADLKREKIATQQGYEQVCERSDLLEAQLRALEAEMEESQASLRASGSSVAVPSKEEATEKSQSTRSTIEIVTYNQQLNEAERLEMIACRWRNDLKSAVDEQEKFKESLEDTETRIAVAITQLEEMQGPSTSGV</sequence>
<feature type="coiled-coil region" evidence="1">
    <location>
        <begin position="336"/>
        <end position="363"/>
    </location>
</feature>
<evidence type="ECO:0000256" key="2">
    <source>
        <dbReference type="SAM" id="MobiDB-lite"/>
    </source>
</evidence>
<evidence type="ECO:0000256" key="1">
    <source>
        <dbReference type="SAM" id="Coils"/>
    </source>
</evidence>
<feature type="compositionally biased region" description="Polar residues" evidence="2">
    <location>
        <begin position="571"/>
        <end position="582"/>
    </location>
</feature>
<keyword evidence="1" id="KW-0175">Coiled coil</keyword>
<dbReference type="InParanoid" id="A0A1Y2LNA3"/>
<evidence type="ECO:0000313" key="4">
    <source>
        <dbReference type="Proteomes" id="UP000193240"/>
    </source>
</evidence>
<evidence type="ECO:0000313" key="3">
    <source>
        <dbReference type="EMBL" id="OSS44667.1"/>
    </source>
</evidence>
<dbReference type="AlphaFoldDB" id="A0A1Y2LNA3"/>